<proteinExistence type="predicted"/>
<accession>X1H6C6</accession>
<organism evidence="1">
    <name type="scientific">marine sediment metagenome</name>
    <dbReference type="NCBI Taxonomy" id="412755"/>
    <lineage>
        <taxon>unclassified sequences</taxon>
        <taxon>metagenomes</taxon>
        <taxon>ecological metagenomes</taxon>
    </lineage>
</organism>
<dbReference type="AlphaFoldDB" id="X1H6C6"/>
<comment type="caution">
    <text evidence="1">The sequence shown here is derived from an EMBL/GenBank/DDBJ whole genome shotgun (WGS) entry which is preliminary data.</text>
</comment>
<sequence length="95" mass="10713">MVVLEAMSLIKVGGGVTDIRGGFGGVYFTRDKSGLHCTAKPRRVHQRSAHQDRKRKAFSRARAFSKVNRTVSYNIFRAYLDLPMKEAPANYPEVK</sequence>
<dbReference type="EMBL" id="BARU01034556">
    <property type="protein sequence ID" value="GAH64937.1"/>
    <property type="molecule type" value="Genomic_DNA"/>
</dbReference>
<gene>
    <name evidence="1" type="ORF">S03H2_54221</name>
</gene>
<name>X1H6C6_9ZZZZ</name>
<protein>
    <submittedName>
        <fullName evidence="1">Uncharacterized protein</fullName>
    </submittedName>
</protein>
<reference evidence="1" key="1">
    <citation type="journal article" date="2014" name="Front. Microbiol.">
        <title>High frequency of phylogenetically diverse reductive dehalogenase-homologous genes in deep subseafloor sedimentary metagenomes.</title>
        <authorList>
            <person name="Kawai M."/>
            <person name="Futagami T."/>
            <person name="Toyoda A."/>
            <person name="Takaki Y."/>
            <person name="Nishi S."/>
            <person name="Hori S."/>
            <person name="Arai W."/>
            <person name="Tsubouchi T."/>
            <person name="Morono Y."/>
            <person name="Uchiyama I."/>
            <person name="Ito T."/>
            <person name="Fujiyama A."/>
            <person name="Inagaki F."/>
            <person name="Takami H."/>
        </authorList>
    </citation>
    <scope>NUCLEOTIDE SEQUENCE</scope>
    <source>
        <strain evidence="1">Expedition CK06-06</strain>
    </source>
</reference>
<evidence type="ECO:0000313" key="1">
    <source>
        <dbReference type="EMBL" id="GAH64937.1"/>
    </source>
</evidence>